<dbReference type="InterPro" id="IPR022516">
    <property type="entry name" value="CHP03798_Ocin"/>
</dbReference>
<evidence type="ECO:0000313" key="2">
    <source>
        <dbReference type="EMBL" id="MBW4543365.1"/>
    </source>
</evidence>
<evidence type="ECO:0000259" key="1">
    <source>
        <dbReference type="Pfam" id="PF07862"/>
    </source>
</evidence>
<dbReference type="Pfam" id="PF07862">
    <property type="entry name" value="Nif11"/>
    <property type="match status" value="1"/>
</dbReference>
<reference evidence="2" key="1">
    <citation type="submission" date="2021-05" db="EMBL/GenBank/DDBJ databases">
        <authorList>
            <person name="Pietrasiak N."/>
            <person name="Ward R."/>
            <person name="Stajich J.E."/>
            <person name="Kurbessoian T."/>
        </authorList>
    </citation>
    <scope>NUCLEOTIDE SEQUENCE</scope>
    <source>
        <strain evidence="2">CPER-KK1</strain>
    </source>
</reference>
<dbReference type="Proteomes" id="UP000753908">
    <property type="component" value="Unassembled WGS sequence"/>
</dbReference>
<dbReference type="EMBL" id="JAHHIF010000003">
    <property type="protein sequence ID" value="MBW4543365.1"/>
    <property type="molecule type" value="Genomic_DNA"/>
</dbReference>
<accession>A0A951PGE2</accession>
<organism evidence="2 3">
    <name type="scientific">Symplocastrum torsivum CPER-KK1</name>
    <dbReference type="NCBI Taxonomy" id="450513"/>
    <lineage>
        <taxon>Bacteria</taxon>
        <taxon>Bacillati</taxon>
        <taxon>Cyanobacteriota</taxon>
        <taxon>Cyanophyceae</taxon>
        <taxon>Oscillatoriophycideae</taxon>
        <taxon>Oscillatoriales</taxon>
        <taxon>Microcoleaceae</taxon>
        <taxon>Symplocastrum</taxon>
    </lineage>
</organism>
<gene>
    <name evidence="2" type="ORF">KME25_02790</name>
</gene>
<name>A0A951PGE2_9CYAN</name>
<dbReference type="AlphaFoldDB" id="A0A951PGE2"/>
<comment type="caution">
    <text evidence="2">The sequence shown here is derived from an EMBL/GenBank/DDBJ whole genome shotgun (WGS) entry which is preliminary data.</text>
</comment>
<protein>
    <submittedName>
        <fullName evidence="2">Nif11-like leader peptide family RiPP</fullName>
    </submittedName>
</protein>
<feature type="domain" description="Nif11" evidence="1">
    <location>
        <begin position="1"/>
        <end position="48"/>
    </location>
</feature>
<evidence type="ECO:0000313" key="3">
    <source>
        <dbReference type="Proteomes" id="UP000753908"/>
    </source>
</evidence>
<dbReference type="NCBIfam" id="TIGR03798">
    <property type="entry name" value="leader_Nif11"/>
    <property type="match status" value="1"/>
</dbReference>
<dbReference type="InterPro" id="IPR012903">
    <property type="entry name" value="Nif11"/>
</dbReference>
<proteinExistence type="predicted"/>
<sequence length="69" mass="7846">MAKEAVVQLYRDAQADSALKEKLNSAPNLEAFVEMAQAYGYTFTVEEWREMTRFSVEELKSKVSEIPGL</sequence>
<reference evidence="2" key="2">
    <citation type="journal article" date="2022" name="Microbiol. Resour. Announc.">
        <title>Metagenome Sequencing to Explore Phylogenomics of Terrestrial Cyanobacteria.</title>
        <authorList>
            <person name="Ward R.D."/>
            <person name="Stajich J.E."/>
            <person name="Johansen J.R."/>
            <person name="Huntemann M."/>
            <person name="Clum A."/>
            <person name="Foster B."/>
            <person name="Foster B."/>
            <person name="Roux S."/>
            <person name="Palaniappan K."/>
            <person name="Varghese N."/>
            <person name="Mukherjee S."/>
            <person name="Reddy T.B.K."/>
            <person name="Daum C."/>
            <person name="Copeland A."/>
            <person name="Chen I.A."/>
            <person name="Ivanova N.N."/>
            <person name="Kyrpides N.C."/>
            <person name="Shapiro N."/>
            <person name="Eloe-Fadrosh E.A."/>
            <person name="Pietrasiak N."/>
        </authorList>
    </citation>
    <scope>NUCLEOTIDE SEQUENCE</scope>
    <source>
        <strain evidence="2">CPER-KK1</strain>
    </source>
</reference>